<protein>
    <submittedName>
        <fullName evidence="1">Uncharacterized protein</fullName>
    </submittedName>
</protein>
<evidence type="ECO:0000313" key="1">
    <source>
        <dbReference type="EMBL" id="TVM14670.1"/>
    </source>
</evidence>
<comment type="caution">
    <text evidence="1">The sequence shown here is derived from an EMBL/GenBank/DDBJ whole genome shotgun (WGS) entry which is preliminary data.</text>
</comment>
<proteinExistence type="predicted"/>
<dbReference type="OrthoDB" id="5460992at2"/>
<organism evidence="1 2">
    <name type="scientific">Oceanidesulfovibrio indonesiensis</name>
    <dbReference type="NCBI Taxonomy" id="54767"/>
    <lineage>
        <taxon>Bacteria</taxon>
        <taxon>Pseudomonadati</taxon>
        <taxon>Thermodesulfobacteriota</taxon>
        <taxon>Desulfovibrionia</taxon>
        <taxon>Desulfovibrionales</taxon>
        <taxon>Desulfovibrionaceae</taxon>
        <taxon>Oceanidesulfovibrio</taxon>
    </lineage>
</organism>
<reference evidence="1 2" key="1">
    <citation type="submission" date="2018-06" db="EMBL/GenBank/DDBJ databases">
        <title>Complete genome of Desulfovibrio indonesiensis P37SLT.</title>
        <authorList>
            <person name="Crispim J.S."/>
            <person name="Vidigal P.M.P."/>
            <person name="Silva L.C.F."/>
            <person name="Laguardia C.N."/>
            <person name="Araujo L.C."/>
            <person name="Dias R.S."/>
            <person name="Sousa M.P."/>
            <person name="Paula S.O."/>
            <person name="Silva C."/>
        </authorList>
    </citation>
    <scope>NUCLEOTIDE SEQUENCE [LARGE SCALE GENOMIC DNA]</scope>
    <source>
        <strain evidence="1 2">P37SLT</strain>
    </source>
</reference>
<dbReference type="RefSeq" id="WP_144304391.1">
    <property type="nucleotide sequence ID" value="NZ_QMIE01000021.1"/>
</dbReference>
<dbReference type="EMBL" id="QMIE01000021">
    <property type="protein sequence ID" value="TVM14670.1"/>
    <property type="molecule type" value="Genomic_DNA"/>
</dbReference>
<name>A0A7M3MB78_9BACT</name>
<dbReference type="AlphaFoldDB" id="A0A7M3MB78"/>
<keyword evidence="2" id="KW-1185">Reference proteome</keyword>
<sequence length="100" mass="11018">MTMTWLPGRVSRIIPTVLAVCLLAAAMFLSSCYFGVDKHGVDAGIGYSRPPSPGADYEWMETGPGTGYWKYTGPPRPGEVWVPGHRRPDGSWVPGHWRDV</sequence>
<evidence type="ECO:0000313" key="2">
    <source>
        <dbReference type="Proteomes" id="UP000448292"/>
    </source>
</evidence>
<accession>A0A7M3MB78</accession>
<gene>
    <name evidence="1" type="ORF">DPQ33_16815</name>
</gene>
<dbReference type="Proteomes" id="UP000448292">
    <property type="component" value="Unassembled WGS sequence"/>
</dbReference>